<keyword evidence="3" id="KW-1185">Reference proteome</keyword>
<name>E9I588_DAPPU</name>
<evidence type="ECO:0000313" key="3">
    <source>
        <dbReference type="Proteomes" id="UP000000305"/>
    </source>
</evidence>
<accession>E9I588</accession>
<evidence type="ECO:0000256" key="1">
    <source>
        <dbReference type="SAM" id="MobiDB-lite"/>
    </source>
</evidence>
<proteinExistence type="predicted"/>
<protein>
    <submittedName>
        <fullName evidence="2">Uncharacterized protein</fullName>
    </submittedName>
</protein>
<dbReference type="EMBL" id="GL735476">
    <property type="protein sequence ID" value="EFX60842.1"/>
    <property type="molecule type" value="Genomic_DNA"/>
</dbReference>
<evidence type="ECO:0000313" key="2">
    <source>
        <dbReference type="EMBL" id="EFX60842.1"/>
    </source>
</evidence>
<dbReference type="InParanoid" id="E9I588"/>
<organism evidence="2 3">
    <name type="scientific">Daphnia pulex</name>
    <name type="common">Water flea</name>
    <dbReference type="NCBI Taxonomy" id="6669"/>
    <lineage>
        <taxon>Eukaryota</taxon>
        <taxon>Metazoa</taxon>
        <taxon>Ecdysozoa</taxon>
        <taxon>Arthropoda</taxon>
        <taxon>Crustacea</taxon>
        <taxon>Branchiopoda</taxon>
        <taxon>Diplostraca</taxon>
        <taxon>Cladocera</taxon>
        <taxon>Anomopoda</taxon>
        <taxon>Daphniidae</taxon>
        <taxon>Daphnia</taxon>
    </lineage>
</organism>
<reference evidence="2 3" key="1">
    <citation type="journal article" date="2011" name="Science">
        <title>The ecoresponsive genome of Daphnia pulex.</title>
        <authorList>
            <person name="Colbourne J.K."/>
            <person name="Pfrender M.E."/>
            <person name="Gilbert D."/>
            <person name="Thomas W.K."/>
            <person name="Tucker A."/>
            <person name="Oakley T.H."/>
            <person name="Tokishita S."/>
            <person name="Aerts A."/>
            <person name="Arnold G.J."/>
            <person name="Basu M.K."/>
            <person name="Bauer D.J."/>
            <person name="Caceres C.E."/>
            <person name="Carmel L."/>
            <person name="Casola C."/>
            <person name="Choi J.H."/>
            <person name="Detter J.C."/>
            <person name="Dong Q."/>
            <person name="Dusheyko S."/>
            <person name="Eads B.D."/>
            <person name="Frohlich T."/>
            <person name="Geiler-Samerotte K.A."/>
            <person name="Gerlach D."/>
            <person name="Hatcher P."/>
            <person name="Jogdeo S."/>
            <person name="Krijgsveld J."/>
            <person name="Kriventseva E.V."/>
            <person name="Kultz D."/>
            <person name="Laforsch C."/>
            <person name="Lindquist E."/>
            <person name="Lopez J."/>
            <person name="Manak J.R."/>
            <person name="Muller J."/>
            <person name="Pangilinan J."/>
            <person name="Patwardhan R.P."/>
            <person name="Pitluck S."/>
            <person name="Pritham E.J."/>
            <person name="Rechtsteiner A."/>
            <person name="Rho M."/>
            <person name="Rogozin I.B."/>
            <person name="Sakarya O."/>
            <person name="Salamov A."/>
            <person name="Schaack S."/>
            <person name="Shapiro H."/>
            <person name="Shiga Y."/>
            <person name="Skalitzky C."/>
            <person name="Smith Z."/>
            <person name="Souvorov A."/>
            <person name="Sung W."/>
            <person name="Tang Z."/>
            <person name="Tsuchiya D."/>
            <person name="Tu H."/>
            <person name="Vos H."/>
            <person name="Wang M."/>
            <person name="Wolf Y.I."/>
            <person name="Yamagata H."/>
            <person name="Yamada T."/>
            <person name="Ye Y."/>
            <person name="Shaw J.R."/>
            <person name="Andrews J."/>
            <person name="Crease T.J."/>
            <person name="Tang H."/>
            <person name="Lucas S.M."/>
            <person name="Robertson H.M."/>
            <person name="Bork P."/>
            <person name="Koonin E.V."/>
            <person name="Zdobnov E.M."/>
            <person name="Grigoriev I.V."/>
            <person name="Lynch M."/>
            <person name="Boore J.L."/>
        </authorList>
    </citation>
    <scope>NUCLEOTIDE SEQUENCE [LARGE SCALE GENOMIC DNA]</scope>
</reference>
<dbReference type="AlphaFoldDB" id="E9I588"/>
<feature type="region of interest" description="Disordered" evidence="1">
    <location>
        <begin position="67"/>
        <end position="117"/>
    </location>
</feature>
<feature type="non-terminal residue" evidence="2">
    <location>
        <position position="132"/>
    </location>
</feature>
<feature type="compositionally biased region" description="Low complexity" evidence="1">
    <location>
        <begin position="68"/>
        <end position="87"/>
    </location>
</feature>
<dbReference type="OrthoDB" id="430326at2759"/>
<dbReference type="KEGG" id="dpx:DAPPUDRAFT_275195"/>
<sequence length="132" mass="13623">MGRDFNDLGYIEAVETGKTTINSIPVDLSGSTEAASQLNAIGTSPESIKRLVFASLLGKEVVTASTIATSSDNSSTPPTPVNSAASSIQVDDSENDDNNSTSYNSAEDSDSDSSVGTVQHVLQLPIVVPTMA</sequence>
<dbReference type="HOGENOM" id="CLU_1922290_0_0_1"/>
<gene>
    <name evidence="2" type="ORF">DAPPUDRAFT_275195</name>
</gene>
<dbReference type="Proteomes" id="UP000000305">
    <property type="component" value="Unassembled WGS sequence"/>
</dbReference>